<dbReference type="SUPFAM" id="SSF55821">
    <property type="entry name" value="YrdC/RibB"/>
    <property type="match status" value="1"/>
</dbReference>
<dbReference type="AlphaFoldDB" id="X1FP80"/>
<dbReference type="GO" id="GO:0003725">
    <property type="term" value="F:double-stranded RNA binding"/>
    <property type="evidence" value="ECO:0007669"/>
    <property type="project" value="InterPro"/>
</dbReference>
<dbReference type="InterPro" id="IPR017945">
    <property type="entry name" value="DHBP_synth_RibB-like_a/b_dom"/>
</dbReference>
<sequence>MSFNLEKIMQYCKLGEKEKEWLVNRARPIVLLQKKENSLISPLVAPRNNYLGVMLPYAPLHYLLLKDNFTALIMT</sequence>
<dbReference type="Gene3D" id="3.30.110.120">
    <property type="match status" value="1"/>
</dbReference>
<dbReference type="GO" id="GO:0016743">
    <property type="term" value="F:carboxyl- or carbamoyltransferase activity"/>
    <property type="evidence" value="ECO:0007669"/>
    <property type="project" value="TreeGrafter"/>
</dbReference>
<dbReference type="PANTHER" id="PTHR42959:SF1">
    <property type="entry name" value="CARBAMOYLTRANSFERASE HYPF"/>
    <property type="match status" value="1"/>
</dbReference>
<dbReference type="PANTHER" id="PTHR42959">
    <property type="entry name" value="CARBAMOYLTRANSFERASE"/>
    <property type="match status" value="1"/>
</dbReference>
<dbReference type="GO" id="GO:0008270">
    <property type="term" value="F:zinc ion binding"/>
    <property type="evidence" value="ECO:0007669"/>
    <property type="project" value="TreeGrafter"/>
</dbReference>
<accession>X1FP80</accession>
<organism evidence="2">
    <name type="scientific">marine sediment metagenome</name>
    <dbReference type="NCBI Taxonomy" id="412755"/>
    <lineage>
        <taxon>unclassified sequences</taxon>
        <taxon>metagenomes</taxon>
        <taxon>ecological metagenomes</taxon>
    </lineage>
</organism>
<dbReference type="Pfam" id="PF01300">
    <property type="entry name" value="Sua5_yciO_yrdC"/>
    <property type="match status" value="1"/>
</dbReference>
<dbReference type="InterPro" id="IPR006070">
    <property type="entry name" value="Sua5-like_dom"/>
</dbReference>
<feature type="non-terminal residue" evidence="2">
    <location>
        <position position="75"/>
    </location>
</feature>
<proteinExistence type="predicted"/>
<gene>
    <name evidence="2" type="ORF">S03H2_03872</name>
</gene>
<dbReference type="EMBL" id="BARU01001478">
    <property type="protein sequence ID" value="GAH31184.1"/>
    <property type="molecule type" value="Genomic_DNA"/>
</dbReference>
<protein>
    <recommendedName>
        <fullName evidence="1">YrdC-like domain-containing protein</fullName>
    </recommendedName>
</protein>
<dbReference type="GO" id="GO:0051604">
    <property type="term" value="P:protein maturation"/>
    <property type="evidence" value="ECO:0007669"/>
    <property type="project" value="TreeGrafter"/>
</dbReference>
<reference evidence="2" key="1">
    <citation type="journal article" date="2014" name="Front. Microbiol.">
        <title>High frequency of phylogenetically diverse reductive dehalogenase-homologous genes in deep subseafloor sedimentary metagenomes.</title>
        <authorList>
            <person name="Kawai M."/>
            <person name="Futagami T."/>
            <person name="Toyoda A."/>
            <person name="Takaki Y."/>
            <person name="Nishi S."/>
            <person name="Hori S."/>
            <person name="Arai W."/>
            <person name="Tsubouchi T."/>
            <person name="Morono Y."/>
            <person name="Uchiyama I."/>
            <person name="Ito T."/>
            <person name="Fujiyama A."/>
            <person name="Inagaki F."/>
            <person name="Takami H."/>
        </authorList>
    </citation>
    <scope>NUCLEOTIDE SEQUENCE</scope>
    <source>
        <strain evidence="2">Expedition CK06-06</strain>
    </source>
</reference>
<evidence type="ECO:0000313" key="2">
    <source>
        <dbReference type="EMBL" id="GAH31184.1"/>
    </source>
</evidence>
<name>X1FP80_9ZZZZ</name>
<evidence type="ECO:0000259" key="1">
    <source>
        <dbReference type="Pfam" id="PF01300"/>
    </source>
</evidence>
<dbReference type="InterPro" id="IPR051060">
    <property type="entry name" value="Carbamoyltrans_HypF-like"/>
</dbReference>
<comment type="caution">
    <text evidence="2">The sequence shown here is derived from an EMBL/GenBank/DDBJ whole genome shotgun (WGS) entry which is preliminary data.</text>
</comment>
<feature type="domain" description="YrdC-like" evidence="1">
    <location>
        <begin position="4"/>
        <end position="75"/>
    </location>
</feature>